<proteinExistence type="inferred from homology"/>
<accession>A0A9P4QUW2</accession>
<dbReference type="GO" id="GO:0004074">
    <property type="term" value="F:biliverdin reductase [NAD(P)H] activity"/>
    <property type="evidence" value="ECO:0007669"/>
    <property type="project" value="TreeGrafter"/>
</dbReference>
<name>A0A9P4QUW2_9PLEO</name>
<gene>
    <name evidence="2" type="ORF">EJ04DRAFT_610438</name>
</gene>
<evidence type="ECO:0008006" key="4">
    <source>
        <dbReference type="Google" id="ProtNLM"/>
    </source>
</evidence>
<dbReference type="SUPFAM" id="SSF51735">
    <property type="entry name" value="NAD(P)-binding Rossmann-fold domains"/>
    <property type="match status" value="1"/>
</dbReference>
<dbReference type="OrthoDB" id="63935at2759"/>
<dbReference type="Gene3D" id="3.40.50.720">
    <property type="entry name" value="NAD(P)-binding Rossmann-like Domain"/>
    <property type="match status" value="1"/>
</dbReference>
<evidence type="ECO:0000313" key="2">
    <source>
        <dbReference type="EMBL" id="KAF2731524.1"/>
    </source>
</evidence>
<evidence type="ECO:0000313" key="3">
    <source>
        <dbReference type="Proteomes" id="UP000799444"/>
    </source>
</evidence>
<dbReference type="GO" id="GO:0042602">
    <property type="term" value="F:riboflavin reductase (NADPH) activity"/>
    <property type="evidence" value="ECO:0007669"/>
    <property type="project" value="TreeGrafter"/>
</dbReference>
<dbReference type="PANTHER" id="PTHR43355:SF2">
    <property type="entry name" value="FLAVIN REDUCTASE (NADPH)"/>
    <property type="match status" value="1"/>
</dbReference>
<evidence type="ECO:0000256" key="1">
    <source>
        <dbReference type="ARBA" id="ARBA00038376"/>
    </source>
</evidence>
<organism evidence="2 3">
    <name type="scientific">Polyplosphaeria fusca</name>
    <dbReference type="NCBI Taxonomy" id="682080"/>
    <lineage>
        <taxon>Eukaryota</taxon>
        <taxon>Fungi</taxon>
        <taxon>Dikarya</taxon>
        <taxon>Ascomycota</taxon>
        <taxon>Pezizomycotina</taxon>
        <taxon>Dothideomycetes</taxon>
        <taxon>Pleosporomycetidae</taxon>
        <taxon>Pleosporales</taxon>
        <taxon>Tetraplosphaeriaceae</taxon>
        <taxon>Polyplosphaeria</taxon>
    </lineage>
</organism>
<dbReference type="InterPro" id="IPR051606">
    <property type="entry name" value="Polyketide_Oxido-like"/>
</dbReference>
<protein>
    <recommendedName>
        <fullName evidence="4">NAD(P)-binding domain-containing protein</fullName>
    </recommendedName>
</protein>
<comment type="similarity">
    <text evidence="1">Belongs to the avfA family.</text>
</comment>
<dbReference type="EMBL" id="ML996194">
    <property type="protein sequence ID" value="KAF2731524.1"/>
    <property type="molecule type" value="Genomic_DNA"/>
</dbReference>
<sequence length="270" mass="29705">MSTTPQTIAFFGATGGCACSALAHALLAGHHCTALVRTPTKLVEMLTSQHSIPSSTLDSLLTITQGDSKDPAAVSLALVSPTHKDRLVDHIVSGLGGEPRFQLNPLRPLTLTDPTICADSMHALWSALGVLRRQDIERTADGRKPLLTCVSSTGVSRRQRDVPLSMLWFYKWFLPIMHADKRKMEEMAVAAQGEEVRDFVVVRPSHLEDYEARGLEKVRVGWEWGEEGKGEGQGPAIGFTVGRRDVGEWIFRRVVKEEGAWEGKCVSLTY</sequence>
<dbReference type="AlphaFoldDB" id="A0A9P4QUW2"/>
<dbReference type="Proteomes" id="UP000799444">
    <property type="component" value="Unassembled WGS sequence"/>
</dbReference>
<reference evidence="2" key="1">
    <citation type="journal article" date="2020" name="Stud. Mycol.">
        <title>101 Dothideomycetes genomes: a test case for predicting lifestyles and emergence of pathogens.</title>
        <authorList>
            <person name="Haridas S."/>
            <person name="Albert R."/>
            <person name="Binder M."/>
            <person name="Bloem J."/>
            <person name="Labutti K."/>
            <person name="Salamov A."/>
            <person name="Andreopoulos B."/>
            <person name="Baker S."/>
            <person name="Barry K."/>
            <person name="Bills G."/>
            <person name="Bluhm B."/>
            <person name="Cannon C."/>
            <person name="Castanera R."/>
            <person name="Culley D."/>
            <person name="Daum C."/>
            <person name="Ezra D."/>
            <person name="Gonzalez J."/>
            <person name="Henrissat B."/>
            <person name="Kuo A."/>
            <person name="Liang C."/>
            <person name="Lipzen A."/>
            <person name="Lutzoni F."/>
            <person name="Magnuson J."/>
            <person name="Mondo S."/>
            <person name="Nolan M."/>
            <person name="Ohm R."/>
            <person name="Pangilinan J."/>
            <person name="Park H.-J."/>
            <person name="Ramirez L."/>
            <person name="Alfaro M."/>
            <person name="Sun H."/>
            <person name="Tritt A."/>
            <person name="Yoshinaga Y."/>
            <person name="Zwiers L.-H."/>
            <person name="Turgeon B."/>
            <person name="Goodwin S."/>
            <person name="Spatafora J."/>
            <person name="Crous P."/>
            <person name="Grigoriev I."/>
        </authorList>
    </citation>
    <scope>NUCLEOTIDE SEQUENCE</scope>
    <source>
        <strain evidence="2">CBS 125425</strain>
    </source>
</reference>
<dbReference type="PANTHER" id="PTHR43355">
    <property type="entry name" value="FLAVIN REDUCTASE (NADPH)"/>
    <property type="match status" value="1"/>
</dbReference>
<comment type="caution">
    <text evidence="2">The sequence shown here is derived from an EMBL/GenBank/DDBJ whole genome shotgun (WGS) entry which is preliminary data.</text>
</comment>
<keyword evidence="3" id="KW-1185">Reference proteome</keyword>
<dbReference type="InterPro" id="IPR036291">
    <property type="entry name" value="NAD(P)-bd_dom_sf"/>
</dbReference>